<accession>A0AAX4IZD1</accession>
<dbReference type="AlphaFoldDB" id="A0AAX4IZD1"/>
<protein>
    <submittedName>
        <fullName evidence="1">Uncharacterized protein</fullName>
    </submittedName>
</protein>
<gene>
    <name evidence="1" type="ORF">CDEST_13475</name>
</gene>
<proteinExistence type="predicted"/>
<evidence type="ECO:0000313" key="1">
    <source>
        <dbReference type="EMBL" id="WQF88461.1"/>
    </source>
</evidence>
<dbReference type="GeneID" id="87949975"/>
<dbReference type="KEGG" id="cdet:87949975"/>
<sequence>MATTPACFPSFRLWARFQARYGFCLRVCASCFNVEPRPLPQGPHPQSQAVHNPSGHKVGEAKFVPGNLPNLTNLDTAWPMICTWAPSTWPLALLRDGRKWDRSGSSINMGS</sequence>
<dbReference type="EMBL" id="CP137313">
    <property type="protein sequence ID" value="WQF88461.1"/>
    <property type="molecule type" value="Genomic_DNA"/>
</dbReference>
<reference evidence="2" key="1">
    <citation type="journal article" date="2023" name="bioRxiv">
        <title>Complete genome of the Medicago anthracnose fungus, Colletotrichum destructivum, reveals a mini-chromosome-like region within a core chromosome.</title>
        <authorList>
            <person name="Lapalu N."/>
            <person name="Simon A."/>
            <person name="Lu A."/>
            <person name="Plaumann P.-L."/>
            <person name="Amselem J."/>
            <person name="Pigne S."/>
            <person name="Auger A."/>
            <person name="Koch C."/>
            <person name="Dallery J.-F."/>
            <person name="O'Connell R.J."/>
        </authorList>
    </citation>
    <scope>NUCLEOTIDE SEQUENCE [LARGE SCALE GENOMIC DNA]</scope>
    <source>
        <strain evidence="2">CBS 520.97</strain>
    </source>
</reference>
<keyword evidence="2" id="KW-1185">Reference proteome</keyword>
<organism evidence="1 2">
    <name type="scientific">Colletotrichum destructivum</name>
    <dbReference type="NCBI Taxonomy" id="34406"/>
    <lineage>
        <taxon>Eukaryota</taxon>
        <taxon>Fungi</taxon>
        <taxon>Dikarya</taxon>
        <taxon>Ascomycota</taxon>
        <taxon>Pezizomycotina</taxon>
        <taxon>Sordariomycetes</taxon>
        <taxon>Hypocreomycetidae</taxon>
        <taxon>Glomerellales</taxon>
        <taxon>Glomerellaceae</taxon>
        <taxon>Colletotrichum</taxon>
        <taxon>Colletotrichum destructivum species complex</taxon>
    </lineage>
</organism>
<evidence type="ECO:0000313" key="2">
    <source>
        <dbReference type="Proteomes" id="UP001322277"/>
    </source>
</evidence>
<dbReference type="Proteomes" id="UP001322277">
    <property type="component" value="Chromosome 9"/>
</dbReference>
<dbReference type="RefSeq" id="XP_062785682.1">
    <property type="nucleotide sequence ID" value="XM_062929631.1"/>
</dbReference>
<name>A0AAX4IZD1_9PEZI</name>